<protein>
    <submittedName>
        <fullName evidence="2">Uncharacterized protein</fullName>
    </submittedName>
</protein>
<organism evidence="2 3">
    <name type="scientific">Mucilaginibacter gynuensis</name>
    <dbReference type="NCBI Taxonomy" id="1302236"/>
    <lineage>
        <taxon>Bacteria</taxon>
        <taxon>Pseudomonadati</taxon>
        <taxon>Bacteroidota</taxon>
        <taxon>Sphingobacteriia</taxon>
        <taxon>Sphingobacteriales</taxon>
        <taxon>Sphingobacteriaceae</taxon>
        <taxon>Mucilaginibacter</taxon>
    </lineage>
</organism>
<feature type="signal peptide" evidence="1">
    <location>
        <begin position="1"/>
        <end position="22"/>
    </location>
</feature>
<gene>
    <name evidence="2" type="ORF">GCM10023149_05240</name>
</gene>
<name>A0ABP8FTN4_9SPHI</name>
<evidence type="ECO:0000256" key="1">
    <source>
        <dbReference type="SAM" id="SignalP"/>
    </source>
</evidence>
<evidence type="ECO:0000313" key="3">
    <source>
        <dbReference type="Proteomes" id="UP001500582"/>
    </source>
</evidence>
<sequence length="174" mass="19702">MVSFFSKSLLYCYIFLGITAFKAPSKANFHPLHVSTTDISYNKDDGKFEVICTIFTDDFEAALAKQYHTKTDLSKESMHAAMDELVKKYVADHLQIKTSATPLKLTYIGFEKANEAVNIYLESDKTTAIKKVDADVSLLHNLYDDQMNIVHITVNGARKSTKLDYPNRKVSQTF</sequence>
<dbReference type="RefSeq" id="WP_345209430.1">
    <property type="nucleotide sequence ID" value="NZ_BAABFT010000001.1"/>
</dbReference>
<keyword evidence="1" id="KW-0732">Signal</keyword>
<evidence type="ECO:0000313" key="2">
    <source>
        <dbReference type="EMBL" id="GAA4310531.1"/>
    </source>
</evidence>
<comment type="caution">
    <text evidence="2">The sequence shown here is derived from an EMBL/GenBank/DDBJ whole genome shotgun (WGS) entry which is preliminary data.</text>
</comment>
<dbReference type="Pfam" id="PF20420">
    <property type="entry name" value="DUF6702"/>
    <property type="match status" value="1"/>
</dbReference>
<proteinExistence type="predicted"/>
<dbReference type="EMBL" id="BAABFT010000001">
    <property type="protein sequence ID" value="GAA4310531.1"/>
    <property type="molecule type" value="Genomic_DNA"/>
</dbReference>
<dbReference type="Proteomes" id="UP001500582">
    <property type="component" value="Unassembled WGS sequence"/>
</dbReference>
<keyword evidence="3" id="KW-1185">Reference proteome</keyword>
<reference evidence="3" key="1">
    <citation type="journal article" date="2019" name="Int. J. Syst. Evol. Microbiol.">
        <title>The Global Catalogue of Microorganisms (GCM) 10K type strain sequencing project: providing services to taxonomists for standard genome sequencing and annotation.</title>
        <authorList>
            <consortium name="The Broad Institute Genomics Platform"/>
            <consortium name="The Broad Institute Genome Sequencing Center for Infectious Disease"/>
            <person name="Wu L."/>
            <person name="Ma J."/>
        </authorList>
    </citation>
    <scope>NUCLEOTIDE SEQUENCE [LARGE SCALE GENOMIC DNA]</scope>
    <source>
        <strain evidence="3">JCM 17705</strain>
    </source>
</reference>
<feature type="chain" id="PRO_5045943144" evidence="1">
    <location>
        <begin position="23"/>
        <end position="174"/>
    </location>
</feature>
<accession>A0ABP8FTN4</accession>
<dbReference type="InterPro" id="IPR046525">
    <property type="entry name" value="DUF6702"/>
</dbReference>